<proteinExistence type="predicted"/>
<keyword evidence="1" id="KW-0472">Membrane</keyword>
<dbReference type="Proteomes" id="UP000749559">
    <property type="component" value="Unassembled WGS sequence"/>
</dbReference>
<name>A0A8S4MYG9_OWEFU</name>
<feature type="transmembrane region" description="Helical" evidence="1">
    <location>
        <begin position="74"/>
        <end position="91"/>
    </location>
</feature>
<sequence>CPGHTSCISSCFAAFQDSFKAYLSFCFSPLAALGRVSGDLFILPDGVLFIVLGGVRVIVPGGVRVIVPGGDRVTILWLLRFIVLGGVRVMVPGGVRDDPASIPERESKLE</sequence>
<keyword evidence="1" id="KW-0812">Transmembrane</keyword>
<evidence type="ECO:0000256" key="1">
    <source>
        <dbReference type="SAM" id="Phobius"/>
    </source>
</evidence>
<feature type="non-terminal residue" evidence="2">
    <location>
        <position position="1"/>
    </location>
</feature>
<protein>
    <submittedName>
        <fullName evidence="2">Uncharacterized protein</fullName>
    </submittedName>
</protein>
<dbReference type="EMBL" id="CAIIXF020000001">
    <property type="protein sequence ID" value="CAH1773952.1"/>
    <property type="molecule type" value="Genomic_DNA"/>
</dbReference>
<feature type="transmembrane region" description="Helical" evidence="1">
    <location>
        <begin position="47"/>
        <end position="67"/>
    </location>
</feature>
<keyword evidence="1" id="KW-1133">Transmembrane helix</keyword>
<organism evidence="2 3">
    <name type="scientific">Owenia fusiformis</name>
    <name type="common">Polychaete worm</name>
    <dbReference type="NCBI Taxonomy" id="6347"/>
    <lineage>
        <taxon>Eukaryota</taxon>
        <taxon>Metazoa</taxon>
        <taxon>Spiralia</taxon>
        <taxon>Lophotrochozoa</taxon>
        <taxon>Annelida</taxon>
        <taxon>Polychaeta</taxon>
        <taxon>Sedentaria</taxon>
        <taxon>Canalipalpata</taxon>
        <taxon>Sabellida</taxon>
        <taxon>Oweniida</taxon>
        <taxon>Oweniidae</taxon>
        <taxon>Owenia</taxon>
    </lineage>
</organism>
<reference evidence="2" key="1">
    <citation type="submission" date="2022-03" db="EMBL/GenBank/DDBJ databases">
        <authorList>
            <person name="Martin C."/>
        </authorList>
    </citation>
    <scope>NUCLEOTIDE SEQUENCE</scope>
</reference>
<gene>
    <name evidence="2" type="ORF">OFUS_LOCUS1480</name>
</gene>
<keyword evidence="3" id="KW-1185">Reference proteome</keyword>
<comment type="caution">
    <text evidence="2">The sequence shown here is derived from an EMBL/GenBank/DDBJ whole genome shotgun (WGS) entry which is preliminary data.</text>
</comment>
<evidence type="ECO:0000313" key="2">
    <source>
        <dbReference type="EMBL" id="CAH1773952.1"/>
    </source>
</evidence>
<evidence type="ECO:0000313" key="3">
    <source>
        <dbReference type="Proteomes" id="UP000749559"/>
    </source>
</evidence>
<dbReference type="AlphaFoldDB" id="A0A8S4MYG9"/>
<accession>A0A8S4MYG9</accession>